<evidence type="ECO:0000313" key="3">
    <source>
        <dbReference type="EMBL" id="MDC7785618.1"/>
    </source>
</evidence>
<feature type="transmembrane region" description="Helical" evidence="1">
    <location>
        <begin position="126"/>
        <end position="147"/>
    </location>
</feature>
<proteinExistence type="predicted"/>
<dbReference type="InterPro" id="IPR009936">
    <property type="entry name" value="DUF1468"/>
</dbReference>
<accession>A0ABT5J7Q9</accession>
<dbReference type="EMBL" id="JAQQLI010000009">
    <property type="protein sequence ID" value="MDC7785618.1"/>
    <property type="molecule type" value="Genomic_DNA"/>
</dbReference>
<evidence type="ECO:0000256" key="1">
    <source>
        <dbReference type="SAM" id="Phobius"/>
    </source>
</evidence>
<keyword evidence="1" id="KW-1133">Transmembrane helix</keyword>
<dbReference type="Proteomes" id="UP001165652">
    <property type="component" value="Unassembled WGS sequence"/>
</dbReference>
<evidence type="ECO:0000313" key="4">
    <source>
        <dbReference type="Proteomes" id="UP001165652"/>
    </source>
</evidence>
<keyword evidence="1" id="KW-0472">Membrane</keyword>
<reference evidence="3" key="1">
    <citation type="journal article" date="2023" name="Microbiol Resour">
        <title>Genome Sequences of Rhodoplanes serenus and Two Thermotolerant Strains, Rhodoplanes tepidamans and 'Rhodoplanes cryptolactis,' Further Refine the Genus.</title>
        <authorList>
            <person name="Rayyan A.A."/>
            <person name="Kyndt J.A."/>
        </authorList>
    </citation>
    <scope>NUCLEOTIDE SEQUENCE</scope>
    <source>
        <strain evidence="3">DSM 9987</strain>
    </source>
</reference>
<feature type="transmembrane region" description="Helical" evidence="1">
    <location>
        <begin position="12"/>
        <end position="31"/>
    </location>
</feature>
<organism evidence="3 4">
    <name type="scientific">Rhodoplanes tepidamans</name>
    <name type="common">Rhodoplanes cryptolactis</name>
    <dbReference type="NCBI Taxonomy" id="200616"/>
    <lineage>
        <taxon>Bacteria</taxon>
        <taxon>Pseudomonadati</taxon>
        <taxon>Pseudomonadota</taxon>
        <taxon>Alphaproteobacteria</taxon>
        <taxon>Hyphomicrobiales</taxon>
        <taxon>Nitrobacteraceae</taxon>
        <taxon>Rhodoplanes</taxon>
    </lineage>
</organism>
<feature type="domain" description="DUF1468" evidence="2">
    <location>
        <begin position="12"/>
        <end position="152"/>
    </location>
</feature>
<keyword evidence="4" id="KW-1185">Reference proteome</keyword>
<keyword evidence="1" id="KW-0812">Transmembrane</keyword>
<protein>
    <submittedName>
        <fullName evidence="3">Tripartite tricarboxylate transporter TctB family protein</fullName>
    </submittedName>
</protein>
<feature type="transmembrane region" description="Helical" evidence="1">
    <location>
        <begin position="43"/>
        <end position="65"/>
    </location>
</feature>
<gene>
    <name evidence="3" type="ORF">PQJ73_07980</name>
</gene>
<dbReference type="RefSeq" id="WP_272776466.1">
    <property type="nucleotide sequence ID" value="NZ_JAQQLI010000009.1"/>
</dbReference>
<feature type="transmembrane region" description="Helical" evidence="1">
    <location>
        <begin position="85"/>
        <end position="114"/>
    </location>
</feature>
<evidence type="ECO:0000259" key="2">
    <source>
        <dbReference type="Pfam" id="PF07331"/>
    </source>
</evidence>
<dbReference type="Pfam" id="PF07331">
    <property type="entry name" value="TctB"/>
    <property type="match status" value="1"/>
</dbReference>
<name>A0ABT5J7Q9_RHOTP</name>
<comment type="caution">
    <text evidence="3">The sequence shown here is derived from an EMBL/GenBank/DDBJ whole genome shotgun (WGS) entry which is preliminary data.</text>
</comment>
<sequence>MTGAPAISRDLVGGVVFLAVGLAVTWLALDLDLGNLRLVGPGAIPLAVGAGMVGLSVALIVRSLRSPSPAAGDEDPPDPWGRVRVAAIVALMALFVFALPVVGFLIASFALMYVCFAIGLGRPFSVFALVAAAVTAVAAHVLFVMLLDVRLPAGLLGGL</sequence>
<reference evidence="3" key="2">
    <citation type="submission" date="2023-02" db="EMBL/GenBank/DDBJ databases">
        <authorList>
            <person name="Rayyan A."/>
            <person name="Meyer T."/>
            <person name="Kyndt J.A."/>
        </authorList>
    </citation>
    <scope>NUCLEOTIDE SEQUENCE</scope>
    <source>
        <strain evidence="3">DSM 9987</strain>
    </source>
</reference>